<gene>
    <name evidence="4" type="ORF">FB557_0305</name>
</gene>
<feature type="coiled-coil region" evidence="1">
    <location>
        <begin position="19"/>
        <end position="46"/>
    </location>
</feature>
<dbReference type="Pfam" id="PF02720">
    <property type="entry name" value="DUF222"/>
    <property type="match status" value="1"/>
</dbReference>
<evidence type="ECO:0000256" key="2">
    <source>
        <dbReference type="SAM" id="MobiDB-lite"/>
    </source>
</evidence>
<dbReference type="CDD" id="cd00085">
    <property type="entry name" value="HNHc"/>
    <property type="match status" value="1"/>
</dbReference>
<feature type="region of interest" description="Disordered" evidence="2">
    <location>
        <begin position="285"/>
        <end position="316"/>
    </location>
</feature>
<keyword evidence="5" id="KW-1185">Reference proteome</keyword>
<dbReference type="AlphaFoldDB" id="A0A560WGR9"/>
<dbReference type="InterPro" id="IPR003615">
    <property type="entry name" value="HNH_nuc"/>
</dbReference>
<evidence type="ECO:0000259" key="3">
    <source>
        <dbReference type="Pfam" id="PF02720"/>
    </source>
</evidence>
<dbReference type="RefSeq" id="WP_144854997.1">
    <property type="nucleotide sequence ID" value="NZ_BAAAYT010000006.1"/>
</dbReference>
<reference evidence="4 5" key="1">
    <citation type="submission" date="2019-06" db="EMBL/GenBank/DDBJ databases">
        <title>Sequencing the genomes of 1000 actinobacteria strains.</title>
        <authorList>
            <person name="Klenk H.-P."/>
        </authorList>
    </citation>
    <scope>NUCLEOTIDE SEQUENCE [LARGE SCALE GENOMIC DNA]</scope>
    <source>
        <strain evidence="4 5">DSM 18935</strain>
    </source>
</reference>
<accession>A0A560WGR9</accession>
<dbReference type="InterPro" id="IPR003870">
    <property type="entry name" value="DUF222"/>
</dbReference>
<dbReference type="OrthoDB" id="3634417at2"/>
<organism evidence="4 5">
    <name type="scientific">Marihabitans asiaticum</name>
    <dbReference type="NCBI Taxonomy" id="415218"/>
    <lineage>
        <taxon>Bacteria</taxon>
        <taxon>Bacillati</taxon>
        <taxon>Actinomycetota</taxon>
        <taxon>Actinomycetes</taxon>
        <taxon>Micrococcales</taxon>
        <taxon>Intrasporangiaceae</taxon>
        <taxon>Marihabitans</taxon>
    </lineage>
</organism>
<proteinExistence type="predicted"/>
<keyword evidence="1" id="KW-0175">Coiled coil</keyword>
<feature type="domain" description="DUF222" evidence="3">
    <location>
        <begin position="55"/>
        <end position="420"/>
    </location>
</feature>
<comment type="caution">
    <text evidence="4">The sequence shown here is derived from an EMBL/GenBank/DDBJ whole genome shotgun (WGS) entry which is preliminary data.</text>
</comment>
<evidence type="ECO:0000313" key="5">
    <source>
        <dbReference type="Proteomes" id="UP000315628"/>
    </source>
</evidence>
<evidence type="ECO:0000256" key="1">
    <source>
        <dbReference type="SAM" id="Coils"/>
    </source>
</evidence>
<sequence length="498" mass="52133">MAIDVAPSTGADQAPGGLCGQLHSGLDQLERELDALRAARGVTTADLGRVLREVTRLVNRCSALRDKAAGIAAEAGAPERAGARSAGHWLGQVTATDAREATRIARRAESTGLALASAAGGAEASSGGSGTGGAGSGEACGSAADLLAPGLPTPDLPAPGLPVLARAQLAGDLSPAHVDVITGTLGTLPDGLAAEVVGECEAELVRLARGRSPRDLRRLAARVLERVTGDVAAADEHEDRCVQAQEEAAWERSSFWIKDNDDGTMFGQFTVPTLAGKTLQKILEAMSAPRRRTEGDGTRGDTSTDDPRPWCDPSLTPKERSLARQQRHGQDLAILLEHLPTDHLHEKTAATVVVTTRLEDLTGELTRVGRTDLGTTLSAGEVRRLASAAGIIPAVLGGASVPLDLGRQSRFFTPGQRVALATLYDSCAVEGCDIPFAWCEIHHLLGWAEGGPTDLASGAPVCGHHNRLIGRGFEQTVREEQVDASPARKVITLTRCRR</sequence>
<dbReference type="Proteomes" id="UP000315628">
    <property type="component" value="Unassembled WGS sequence"/>
</dbReference>
<dbReference type="EMBL" id="VIUW01000001">
    <property type="protein sequence ID" value="TWD16768.1"/>
    <property type="molecule type" value="Genomic_DNA"/>
</dbReference>
<name>A0A560WGR9_9MICO</name>
<protein>
    <submittedName>
        <fullName evidence="4">Uncharacterized protein DUF222</fullName>
    </submittedName>
</protein>
<evidence type="ECO:0000313" key="4">
    <source>
        <dbReference type="EMBL" id="TWD16768.1"/>
    </source>
</evidence>